<organism evidence="11">
    <name type="scientific">Perkinsus marinus (strain ATCC 50983 / TXsc)</name>
    <dbReference type="NCBI Taxonomy" id="423536"/>
    <lineage>
        <taxon>Eukaryota</taxon>
        <taxon>Sar</taxon>
        <taxon>Alveolata</taxon>
        <taxon>Perkinsozoa</taxon>
        <taxon>Perkinsea</taxon>
        <taxon>Perkinsida</taxon>
        <taxon>Perkinsidae</taxon>
        <taxon>Perkinsus</taxon>
    </lineage>
</organism>
<keyword evidence="10" id="KW-0540">Nuclease</keyword>
<evidence type="ECO:0000256" key="5">
    <source>
        <dbReference type="PIRSR" id="PIRSR604808-2"/>
    </source>
</evidence>
<dbReference type="PANTHER" id="PTHR22748">
    <property type="entry name" value="AP ENDONUCLEASE"/>
    <property type="match status" value="1"/>
</dbReference>
<dbReference type="InterPro" id="IPR036691">
    <property type="entry name" value="Endo/exonu/phosph_ase_sf"/>
</dbReference>
<dbReference type="GO" id="GO:0008081">
    <property type="term" value="F:phosphoric diester hydrolase activity"/>
    <property type="evidence" value="ECO:0007669"/>
    <property type="project" value="TreeGrafter"/>
</dbReference>
<feature type="binding site" evidence="5">
    <location>
        <position position="4"/>
    </location>
    <ligand>
        <name>Mg(2+)</name>
        <dbReference type="ChEBI" id="CHEBI:18420"/>
        <label>1</label>
    </ligand>
</feature>
<evidence type="ECO:0000256" key="2">
    <source>
        <dbReference type="ARBA" id="ARBA00022723"/>
    </source>
</evidence>
<dbReference type="PROSITE" id="PS51435">
    <property type="entry name" value="AP_NUCLEASE_F1_4"/>
    <property type="match status" value="1"/>
</dbReference>
<gene>
    <name evidence="10" type="ORF">Pmar_PMAR015838</name>
</gene>
<protein>
    <recommendedName>
        <fullName evidence="7">DNA-(apurinic or apyrimidinic site) endonuclease</fullName>
        <ecNumber evidence="7">3.1.-.-</ecNumber>
    </recommendedName>
</protein>
<dbReference type="EC" id="3.1.-.-" evidence="7"/>
<dbReference type="AlphaFoldDB" id="C5K889"/>
<evidence type="ECO:0000313" key="11">
    <source>
        <dbReference type="Proteomes" id="UP000007800"/>
    </source>
</evidence>
<evidence type="ECO:0000313" key="10">
    <source>
        <dbReference type="EMBL" id="EER19277.1"/>
    </source>
</evidence>
<dbReference type="GO" id="GO:0046872">
    <property type="term" value="F:metal ion binding"/>
    <property type="evidence" value="ECO:0007669"/>
    <property type="project" value="UniProtKB-KW"/>
</dbReference>
<dbReference type="InterPro" id="IPR005135">
    <property type="entry name" value="Endo/exonuclease/phosphatase"/>
</dbReference>
<feature type="binding site" evidence="5">
    <location>
        <position position="161"/>
    </location>
    <ligand>
        <name>Mg(2+)</name>
        <dbReference type="ChEBI" id="CHEBI:18420"/>
        <label>1</label>
    </ligand>
</feature>
<feature type="site" description="Transition state stabilizer" evidence="6">
    <location>
        <position position="161"/>
    </location>
</feature>
<evidence type="ECO:0000256" key="7">
    <source>
        <dbReference type="RuleBase" id="RU362131"/>
    </source>
</evidence>
<dbReference type="RefSeq" id="XP_002787481.1">
    <property type="nucleotide sequence ID" value="XM_002787435.1"/>
</dbReference>
<evidence type="ECO:0000256" key="1">
    <source>
        <dbReference type="ARBA" id="ARBA00007092"/>
    </source>
</evidence>
<name>C5K889_PERM5</name>
<reference evidence="10 11" key="1">
    <citation type="submission" date="2008-07" db="EMBL/GenBank/DDBJ databases">
        <authorList>
            <person name="El-Sayed N."/>
            <person name="Caler E."/>
            <person name="Inman J."/>
            <person name="Amedeo P."/>
            <person name="Hass B."/>
            <person name="Wortman J."/>
        </authorList>
    </citation>
    <scope>NUCLEOTIDE SEQUENCE [LARGE SCALE GENOMIC DNA]</scope>
    <source>
        <strain evidence="11">ATCC 50983 / TXsc</strain>
    </source>
</reference>
<feature type="site" description="Important for catalytic activity" evidence="6">
    <location>
        <position position="369"/>
    </location>
</feature>
<dbReference type="GO" id="GO:0005634">
    <property type="term" value="C:nucleus"/>
    <property type="evidence" value="ECO:0007669"/>
    <property type="project" value="TreeGrafter"/>
</dbReference>
<evidence type="ECO:0000256" key="8">
    <source>
        <dbReference type="SAM" id="MobiDB-lite"/>
    </source>
</evidence>
<dbReference type="Gene3D" id="3.60.10.10">
    <property type="entry name" value="Endonuclease/exonuclease/phosphatase"/>
    <property type="match status" value="2"/>
</dbReference>
<dbReference type="GeneID" id="9039531"/>
<dbReference type="InParanoid" id="C5K889"/>
<dbReference type="PANTHER" id="PTHR22748:SF4">
    <property type="entry name" value="DNA-(APURINIC OR APYRIMIDINIC SITE) ENDONUCLEASE 2"/>
    <property type="match status" value="1"/>
</dbReference>
<dbReference type="GO" id="GO:0003906">
    <property type="term" value="F:DNA-(apurinic or apyrimidinic site) endonuclease activity"/>
    <property type="evidence" value="ECO:0007669"/>
    <property type="project" value="TreeGrafter"/>
</dbReference>
<keyword evidence="2 5" id="KW-0479">Metal-binding</keyword>
<keyword evidence="7" id="KW-0227">DNA damage</keyword>
<keyword evidence="7" id="KW-0234">DNA repair</keyword>
<comment type="similarity">
    <text evidence="1 7">Belongs to the DNA repair enzymes AP/ExoA family.</text>
</comment>
<evidence type="ECO:0000259" key="9">
    <source>
        <dbReference type="Pfam" id="PF03372"/>
    </source>
</evidence>
<feature type="domain" description="Endonuclease/exonuclease/phosphatase" evidence="9">
    <location>
        <begin position="1"/>
        <end position="171"/>
    </location>
</feature>
<dbReference type="InterPro" id="IPR004808">
    <property type="entry name" value="AP_endonuc_1"/>
</dbReference>
<dbReference type="NCBIfam" id="TIGR00633">
    <property type="entry name" value="xth"/>
    <property type="match status" value="1"/>
</dbReference>
<dbReference type="OrthoDB" id="498125at2759"/>
<feature type="binding site" evidence="5">
    <location>
        <position position="159"/>
    </location>
    <ligand>
        <name>Mg(2+)</name>
        <dbReference type="ChEBI" id="CHEBI:18420"/>
        <label>1</label>
    </ligand>
</feature>
<proteinExistence type="inferred from homology"/>
<keyword evidence="5" id="KW-0464">Manganese</keyword>
<comment type="cofactor">
    <cofactor evidence="5 7">
        <name>Mg(2+)</name>
        <dbReference type="ChEBI" id="CHEBI:18420"/>
    </cofactor>
    <cofactor evidence="5 7">
        <name>Mn(2+)</name>
        <dbReference type="ChEBI" id="CHEBI:29035"/>
    </cofactor>
    <text evidence="5 7">Probably binds two magnesium or manganese ions per subunit.</text>
</comment>
<evidence type="ECO:0000256" key="4">
    <source>
        <dbReference type="ARBA" id="ARBA00022842"/>
    </source>
</evidence>
<keyword evidence="3" id="KW-0378">Hydrolase</keyword>
<sequence>MSWNVAGWIRTAKLIVKYHGSVAKYLMKHDVDILAVQESKVSKARVSSVEAQQAVPMGYEAYWSHSTSKPGFNGVCTFVREGIPVRDVLNKPFNDSRFDDEGRCLVTFHNDDVAIVNVYVPNGGEGGKRLPYKIQFLYKLRALCKGLREKGWRVILLGDLNMSPDPRDIWWEYRIIDVNRLLADPPKGGRIKDALSSTNWDTIMQVMETREIVQISPDRYRVKVEVGHLESSIAGVHDVSSPDEGGKTIFLGSASNSIPSLQSSFNFNAVVLEDGSVVKPRGCIEVDELFEIIRKIVGINIPLTEQRKVADLWGMGRGSEDIKRWLNDMKEVDGMIDSFRLAHPSAEDRFTCWDQYRNRRYANAGSRIDYILVDNTIPIEKGAPLAIGCDAEAALRCATADGLHVPAPRFGDDRGIPEMDSEVAREWEVVNCSRPFRTGMVYTAPVFSDHIAVTALLKVDLQRRGVARVDDVQACKRLHEAQSHKEGRRPPKGNQDIAKFFQTMTTNQRVNGGKEELCVNATTKDKISKPTGIRRWLKTADSKGSSTGDDSSSGEPMKKKPRL</sequence>
<keyword evidence="4 5" id="KW-0460">Magnesium</keyword>
<dbReference type="EMBL" id="GG671101">
    <property type="protein sequence ID" value="EER19277.1"/>
    <property type="molecule type" value="Genomic_DNA"/>
</dbReference>
<keyword evidence="10" id="KW-0255">Endonuclease</keyword>
<feature type="region of interest" description="Disordered" evidence="8">
    <location>
        <begin position="529"/>
        <end position="563"/>
    </location>
</feature>
<dbReference type="GO" id="GO:0006284">
    <property type="term" value="P:base-excision repair"/>
    <property type="evidence" value="ECO:0007669"/>
    <property type="project" value="TreeGrafter"/>
</dbReference>
<feature type="compositionally biased region" description="Low complexity" evidence="8">
    <location>
        <begin position="542"/>
        <end position="554"/>
    </location>
</feature>
<dbReference type="Pfam" id="PF03372">
    <property type="entry name" value="Exo_endo_phos"/>
    <property type="match status" value="1"/>
</dbReference>
<dbReference type="OMA" id="KCMYRPP"/>
<feature type="binding site" evidence="5">
    <location>
        <position position="38"/>
    </location>
    <ligand>
        <name>Mg(2+)</name>
        <dbReference type="ChEBI" id="CHEBI:18420"/>
        <label>1</label>
    </ligand>
</feature>
<evidence type="ECO:0000256" key="6">
    <source>
        <dbReference type="PIRSR" id="PIRSR604808-3"/>
    </source>
</evidence>
<keyword evidence="11" id="KW-1185">Reference proteome</keyword>
<dbReference type="SUPFAM" id="SSF56219">
    <property type="entry name" value="DNase I-like"/>
    <property type="match status" value="1"/>
</dbReference>
<accession>C5K889</accession>
<evidence type="ECO:0000256" key="3">
    <source>
        <dbReference type="ARBA" id="ARBA00022801"/>
    </source>
</evidence>
<dbReference type="Proteomes" id="UP000007800">
    <property type="component" value="Unassembled WGS sequence"/>
</dbReference>
<dbReference type="GO" id="GO:0008311">
    <property type="term" value="F:double-stranded DNA 3'-5' DNA exonuclease activity"/>
    <property type="evidence" value="ECO:0007669"/>
    <property type="project" value="TreeGrafter"/>
</dbReference>